<evidence type="ECO:0000259" key="3">
    <source>
        <dbReference type="Pfam" id="PF16537"/>
    </source>
</evidence>
<name>A0A7W8G0K2_9GAMM</name>
<feature type="transmembrane region" description="Helical" evidence="2">
    <location>
        <begin position="38"/>
        <end position="59"/>
    </location>
</feature>
<dbReference type="AlphaFoldDB" id="A0A7W8G0K2"/>
<dbReference type="Pfam" id="PF16537">
    <property type="entry name" value="T2SSB"/>
    <property type="match status" value="1"/>
</dbReference>
<keyword evidence="2" id="KW-0812">Transmembrane</keyword>
<dbReference type="GO" id="GO:0015627">
    <property type="term" value="C:type II protein secretion system complex"/>
    <property type="evidence" value="ECO:0007669"/>
    <property type="project" value="InterPro"/>
</dbReference>
<accession>A0A7W8G0K2</accession>
<feature type="region of interest" description="Disordered" evidence="1">
    <location>
        <begin position="65"/>
        <end position="157"/>
    </location>
</feature>
<evidence type="ECO:0000313" key="4">
    <source>
        <dbReference type="EMBL" id="MBB5209587.1"/>
    </source>
</evidence>
<feature type="compositionally biased region" description="Low complexity" evidence="1">
    <location>
        <begin position="124"/>
        <end position="143"/>
    </location>
</feature>
<dbReference type="InterPro" id="IPR032389">
    <property type="entry name" value="GspB_C"/>
</dbReference>
<reference evidence="4 5" key="1">
    <citation type="submission" date="2020-08" db="EMBL/GenBank/DDBJ databases">
        <title>Genomic Encyclopedia of Type Strains, Phase IV (KMG-IV): sequencing the most valuable type-strain genomes for metagenomic binning, comparative biology and taxonomic classification.</title>
        <authorList>
            <person name="Goeker M."/>
        </authorList>
    </citation>
    <scope>NUCLEOTIDE SEQUENCE [LARGE SCALE GENOMIC DNA]</scope>
    <source>
        <strain evidence="4 5">DSM 24163</strain>
    </source>
</reference>
<dbReference type="RefSeq" id="WP_183962126.1">
    <property type="nucleotide sequence ID" value="NZ_JACHHP010000007.1"/>
</dbReference>
<dbReference type="Proteomes" id="UP000521199">
    <property type="component" value="Unassembled WGS sequence"/>
</dbReference>
<gene>
    <name evidence="4" type="ORF">HNQ52_003159</name>
</gene>
<comment type="caution">
    <text evidence="4">The sequence shown here is derived from an EMBL/GenBank/DDBJ whole genome shotgun (WGS) entry which is preliminary data.</text>
</comment>
<keyword evidence="2" id="KW-1133">Transmembrane helix</keyword>
<feature type="compositionally biased region" description="Low complexity" evidence="1">
    <location>
        <begin position="72"/>
        <end position="100"/>
    </location>
</feature>
<evidence type="ECO:0000256" key="2">
    <source>
        <dbReference type="SAM" id="Phobius"/>
    </source>
</evidence>
<protein>
    <submittedName>
        <fullName evidence="4">General secretion pathway protein B</fullName>
    </submittedName>
</protein>
<feature type="domain" description="Type II secretion system protein GspB C-terminal" evidence="3">
    <location>
        <begin position="190"/>
        <end position="248"/>
    </location>
</feature>
<dbReference type="EMBL" id="JACHHP010000007">
    <property type="protein sequence ID" value="MBB5209587.1"/>
    <property type="molecule type" value="Genomic_DNA"/>
</dbReference>
<sequence>MSLILEALKKSEAERRLGQVPGLMTPVQRTATRRRPTWPLLLALLVLLALAAALAWWWLRGAPSAPEPAAAPAPSAAAPAPAARDAAPTPTTPTTPARATAPPPQTAELPSDPDFVSTERESRPVPANSAPPVDPAPAASRPAAPAPAPPVATAPPVAAPPAPAIPAVPDEPLDMLPRLVDLSAAERDALPPLKLTMHVYAADPAARFVLIDGQRLREGDRLSRALAVSEIRRDGAVLEFDGRRFLIPRL</sequence>
<keyword evidence="2" id="KW-0472">Membrane</keyword>
<evidence type="ECO:0000256" key="1">
    <source>
        <dbReference type="SAM" id="MobiDB-lite"/>
    </source>
</evidence>
<keyword evidence="5" id="KW-1185">Reference proteome</keyword>
<evidence type="ECO:0000313" key="5">
    <source>
        <dbReference type="Proteomes" id="UP000521199"/>
    </source>
</evidence>
<feature type="compositionally biased region" description="Pro residues" evidence="1">
    <location>
        <begin position="144"/>
        <end position="157"/>
    </location>
</feature>
<proteinExistence type="predicted"/>
<organism evidence="4 5">
    <name type="scientific">Chiayiivirga flava</name>
    <dbReference type="NCBI Taxonomy" id="659595"/>
    <lineage>
        <taxon>Bacteria</taxon>
        <taxon>Pseudomonadati</taxon>
        <taxon>Pseudomonadota</taxon>
        <taxon>Gammaproteobacteria</taxon>
        <taxon>Lysobacterales</taxon>
        <taxon>Lysobacteraceae</taxon>
        <taxon>Chiayiivirga</taxon>
    </lineage>
</organism>